<dbReference type="NCBIfam" id="TIGR01704">
    <property type="entry name" value="MTA_SAH-Nsdase"/>
    <property type="match status" value="1"/>
</dbReference>
<dbReference type="Pfam" id="PF01048">
    <property type="entry name" value="PNP_UDP_1"/>
    <property type="match status" value="1"/>
</dbReference>
<dbReference type="PANTHER" id="PTHR46832">
    <property type="entry name" value="5'-METHYLTHIOADENOSINE/S-ADENOSYLHOMOCYSTEINE NUCLEOSIDASE"/>
    <property type="match status" value="1"/>
</dbReference>
<dbReference type="Gene3D" id="3.40.50.1580">
    <property type="entry name" value="Nucleoside phosphorylase domain"/>
    <property type="match status" value="1"/>
</dbReference>
<dbReference type="GO" id="GO:0019509">
    <property type="term" value="P:L-methionine salvage from methylthioadenosine"/>
    <property type="evidence" value="ECO:0007669"/>
    <property type="project" value="UniProtKB-UniPathway"/>
</dbReference>
<evidence type="ECO:0000313" key="8">
    <source>
        <dbReference type="Proteomes" id="UP000253508"/>
    </source>
</evidence>
<gene>
    <name evidence="7" type="primary">mtnN</name>
    <name evidence="7" type="ORF">DTO57_10130</name>
</gene>
<evidence type="ECO:0000256" key="2">
    <source>
        <dbReference type="ARBA" id="ARBA00011974"/>
    </source>
</evidence>
<keyword evidence="4 7" id="KW-0378">Hydrolase</keyword>
<dbReference type="Proteomes" id="UP000253508">
    <property type="component" value="Unassembled WGS sequence"/>
</dbReference>
<reference evidence="7 8" key="1">
    <citation type="submission" date="2018-07" db="EMBL/GenBank/DDBJ databases">
        <title>Microbacterium endoborsara sp. nov., a novel actinobacterium isolated from Borszczowia aralocaspica.</title>
        <authorList>
            <person name="An D."/>
        </authorList>
    </citation>
    <scope>NUCLEOTIDE SEQUENCE [LARGE SCALE GENOMIC DNA]</scope>
    <source>
        <strain evidence="7 8">C1.15228</strain>
    </source>
</reference>
<dbReference type="CDD" id="cd09008">
    <property type="entry name" value="MTAN"/>
    <property type="match status" value="1"/>
</dbReference>
<dbReference type="UniPathway" id="UPA00904">
    <property type="reaction ID" value="UER00871"/>
</dbReference>
<dbReference type="GO" id="GO:0008930">
    <property type="term" value="F:methylthioadenosine nucleosidase activity"/>
    <property type="evidence" value="ECO:0007669"/>
    <property type="project" value="InterPro"/>
</dbReference>
<dbReference type="GO" id="GO:0008782">
    <property type="term" value="F:adenosylhomocysteine nucleosidase activity"/>
    <property type="evidence" value="ECO:0007669"/>
    <property type="project" value="UniProtKB-EC"/>
</dbReference>
<dbReference type="InterPro" id="IPR035994">
    <property type="entry name" value="Nucleoside_phosphorylase_sf"/>
</dbReference>
<evidence type="ECO:0000256" key="5">
    <source>
        <dbReference type="ARBA" id="ARBA00023167"/>
    </source>
</evidence>
<dbReference type="EMBL" id="QORO01000003">
    <property type="protein sequence ID" value="RCK58511.1"/>
    <property type="molecule type" value="Genomic_DNA"/>
</dbReference>
<dbReference type="InterPro" id="IPR010049">
    <property type="entry name" value="MTA_SAH_Nsdase"/>
</dbReference>
<dbReference type="AlphaFoldDB" id="A0A367Y0F7"/>
<accession>A0A367Y0F7</accession>
<keyword evidence="5" id="KW-0486">Methionine biosynthesis</keyword>
<feature type="domain" description="Nucleoside phosphorylase" evidence="6">
    <location>
        <begin position="33"/>
        <end position="250"/>
    </location>
</feature>
<dbReference type="GO" id="GO:0009164">
    <property type="term" value="P:nucleoside catabolic process"/>
    <property type="evidence" value="ECO:0007669"/>
    <property type="project" value="InterPro"/>
</dbReference>
<organism evidence="7 8">
    <name type="scientific">Microbacterium sorbitolivorans</name>
    <dbReference type="NCBI Taxonomy" id="1867410"/>
    <lineage>
        <taxon>Bacteria</taxon>
        <taxon>Bacillati</taxon>
        <taxon>Actinomycetota</taxon>
        <taxon>Actinomycetes</taxon>
        <taxon>Micrococcales</taxon>
        <taxon>Microbacteriaceae</taxon>
        <taxon>Microbacterium</taxon>
    </lineage>
</organism>
<dbReference type="InterPro" id="IPR000845">
    <property type="entry name" value="Nucleoside_phosphorylase_d"/>
</dbReference>
<evidence type="ECO:0000256" key="3">
    <source>
        <dbReference type="ARBA" id="ARBA00022605"/>
    </source>
</evidence>
<evidence type="ECO:0000313" key="7">
    <source>
        <dbReference type="EMBL" id="RCK58511.1"/>
    </source>
</evidence>
<evidence type="ECO:0000259" key="6">
    <source>
        <dbReference type="Pfam" id="PF01048"/>
    </source>
</evidence>
<evidence type="ECO:0000256" key="4">
    <source>
        <dbReference type="ARBA" id="ARBA00022801"/>
    </source>
</evidence>
<keyword evidence="3" id="KW-0028">Amino-acid biosynthesis</keyword>
<proteinExistence type="predicted"/>
<dbReference type="EC" id="3.2.2.9" evidence="2"/>
<keyword evidence="7" id="KW-0326">Glycosidase</keyword>
<protein>
    <recommendedName>
        <fullName evidence="2">adenosylhomocysteine nucleosidase</fullName>
        <ecNumber evidence="2">3.2.2.9</ecNumber>
    </recommendedName>
</protein>
<comment type="pathway">
    <text evidence="1">Amino-acid biosynthesis; L-methionine biosynthesis via salvage pathway; S-methyl-5-thio-alpha-D-ribose 1-phosphate from S-methyl-5'-thioadenosine (hydrolase route): step 1/2.</text>
</comment>
<name>A0A367Y0F7_9MICO</name>
<dbReference type="GO" id="GO:0005829">
    <property type="term" value="C:cytosol"/>
    <property type="evidence" value="ECO:0007669"/>
    <property type="project" value="TreeGrafter"/>
</dbReference>
<sequence>MGCEPHARGRPTRRRRLPREARRVARGLRVSSIVVQVAMDEEAQPFLDAAAQVSDPVTIGRAVHRGVVVGNATFVLVVSGIGMVNAADAVAGSVFRYGSEIALVSAGSAGGLASDARVGDVVVGTDIVNVEADARAFGYALGQVPGMPANYQADEALAAAFEGERVTRAAMASGEKFVTAGIAHELRENFPGSWSVDMETAAIAQAAYNHGVRFAACRAISDLCAPDSEEFDTHLDGAAERSAEVVLAALPRLAAA</sequence>
<dbReference type="GO" id="GO:0019284">
    <property type="term" value="P:L-methionine salvage from S-adenosylmethionine"/>
    <property type="evidence" value="ECO:0007669"/>
    <property type="project" value="TreeGrafter"/>
</dbReference>
<keyword evidence="8" id="KW-1185">Reference proteome</keyword>
<dbReference type="SUPFAM" id="SSF53167">
    <property type="entry name" value="Purine and uridine phosphorylases"/>
    <property type="match status" value="1"/>
</dbReference>
<dbReference type="OrthoDB" id="3734512at2"/>
<comment type="caution">
    <text evidence="7">The sequence shown here is derived from an EMBL/GenBank/DDBJ whole genome shotgun (WGS) entry which is preliminary data.</text>
</comment>
<dbReference type="PANTHER" id="PTHR46832:SF1">
    <property type="entry name" value="5'-METHYLTHIOADENOSINE_S-ADENOSYLHOMOCYSTEINE NUCLEOSIDASE"/>
    <property type="match status" value="1"/>
</dbReference>
<evidence type="ECO:0000256" key="1">
    <source>
        <dbReference type="ARBA" id="ARBA00004945"/>
    </source>
</evidence>